<dbReference type="Proteomes" id="UP000030003">
    <property type="component" value="Unassembled WGS sequence"/>
</dbReference>
<dbReference type="RefSeq" id="WP_027070177.1">
    <property type="nucleotide sequence ID" value="NZ_AUHT01000011.1"/>
</dbReference>
<dbReference type="EMBL" id="AVBH01000056">
    <property type="protein sequence ID" value="KGO98690.1"/>
    <property type="molecule type" value="Genomic_DNA"/>
</dbReference>
<protein>
    <submittedName>
        <fullName evidence="2">Phosphodiesterase</fullName>
    </submittedName>
</protein>
<evidence type="ECO:0000256" key="1">
    <source>
        <dbReference type="SAM" id="SignalP"/>
    </source>
</evidence>
<dbReference type="CDD" id="cd16018">
    <property type="entry name" value="Enpp"/>
    <property type="match status" value="1"/>
</dbReference>
<organism evidence="2 3">
    <name type="scientific">Lysobacter defluvii IMMIB APB-9 = DSM 18482</name>
    <dbReference type="NCBI Taxonomy" id="1385515"/>
    <lineage>
        <taxon>Bacteria</taxon>
        <taxon>Pseudomonadati</taxon>
        <taxon>Pseudomonadota</taxon>
        <taxon>Gammaproteobacteria</taxon>
        <taxon>Lysobacterales</taxon>
        <taxon>Lysobacteraceae</taxon>
        <taxon>Novilysobacter</taxon>
    </lineage>
</organism>
<dbReference type="InterPro" id="IPR002591">
    <property type="entry name" value="Phosphodiest/P_Trfase"/>
</dbReference>
<dbReference type="Pfam" id="PF01663">
    <property type="entry name" value="Phosphodiest"/>
    <property type="match status" value="1"/>
</dbReference>
<proteinExistence type="predicted"/>
<dbReference type="Gene3D" id="3.30.1360.180">
    <property type="match status" value="1"/>
</dbReference>
<dbReference type="OrthoDB" id="9771966at2"/>
<gene>
    <name evidence="2" type="ORF">N791_14420</name>
</gene>
<name>A0A0A0M6I3_9GAMM</name>
<dbReference type="PROSITE" id="PS51257">
    <property type="entry name" value="PROKAR_LIPOPROTEIN"/>
    <property type="match status" value="1"/>
</dbReference>
<dbReference type="STRING" id="1385515.GCA_000423325_02136"/>
<dbReference type="GO" id="GO:0016787">
    <property type="term" value="F:hydrolase activity"/>
    <property type="evidence" value="ECO:0007669"/>
    <property type="project" value="UniProtKB-ARBA"/>
</dbReference>
<dbReference type="PANTHER" id="PTHR10151:SF120">
    <property type="entry name" value="BIS(5'-ADENOSYL)-TRIPHOSPHATASE"/>
    <property type="match status" value="1"/>
</dbReference>
<keyword evidence="3" id="KW-1185">Reference proteome</keyword>
<keyword evidence="1" id="KW-0732">Signal</keyword>
<feature type="signal peptide" evidence="1">
    <location>
        <begin position="1"/>
        <end position="21"/>
    </location>
</feature>
<evidence type="ECO:0000313" key="2">
    <source>
        <dbReference type="EMBL" id="KGO98690.1"/>
    </source>
</evidence>
<sequence length="415" mass="45271">MPTFRNAATAALVALLLSACASTQPPVSSRPVADARPSVVLVSIDGFRADYLELGLTPNLQRLAEQGVRAEWMTPSYPTLTFPNHYTLVTGLRPDRHGVVHNTMRDAELGEFRIRDRDAVGNAGWWGGEPIWVGAEKAGLQTAAMFWVGTEAPVAGVRPTRWSQFDAEVPANERVDRVLGWLSEPPATRPKLMTLYFEHLDSAGHRHGPHAPETRETLQRMDRAIGRLVDGLADRGMADQVDLVVVSDHGMAEVPPGQVIAVEDMVDPGHVELVSAGQSVGFAPHPGHEAAAEARLLGRHERYECWRRGELPARWDYGSHPRVPPIVCQMDEGWDALPREYAARAASRTRGSHGFDPALPSMRTIFIADGPSFADGAVLPPIDNVDVYPLLTRLLGVEPAPNDGNPEALLPALRN</sequence>
<accession>A0A0A0M6I3</accession>
<dbReference type="AlphaFoldDB" id="A0A0A0M6I3"/>
<reference evidence="2 3" key="1">
    <citation type="submission" date="2013-08" db="EMBL/GenBank/DDBJ databases">
        <title>Genomic analysis of Lysobacter defluvii.</title>
        <authorList>
            <person name="Wang Q."/>
            <person name="Wang G."/>
        </authorList>
    </citation>
    <scope>NUCLEOTIDE SEQUENCE [LARGE SCALE GENOMIC DNA]</scope>
    <source>
        <strain evidence="2 3">IMMIB APB-9</strain>
    </source>
</reference>
<comment type="caution">
    <text evidence="2">The sequence shown here is derived from an EMBL/GenBank/DDBJ whole genome shotgun (WGS) entry which is preliminary data.</text>
</comment>
<dbReference type="PANTHER" id="PTHR10151">
    <property type="entry name" value="ECTONUCLEOTIDE PYROPHOSPHATASE/PHOSPHODIESTERASE"/>
    <property type="match status" value="1"/>
</dbReference>
<evidence type="ECO:0000313" key="3">
    <source>
        <dbReference type="Proteomes" id="UP000030003"/>
    </source>
</evidence>
<dbReference type="eggNOG" id="COG1524">
    <property type="taxonomic scope" value="Bacteria"/>
</dbReference>
<feature type="chain" id="PRO_5001966586" evidence="1">
    <location>
        <begin position="22"/>
        <end position="415"/>
    </location>
</feature>
<dbReference type="Gene3D" id="3.40.720.10">
    <property type="entry name" value="Alkaline Phosphatase, subunit A"/>
    <property type="match status" value="1"/>
</dbReference>
<dbReference type="SUPFAM" id="SSF53649">
    <property type="entry name" value="Alkaline phosphatase-like"/>
    <property type="match status" value="1"/>
</dbReference>
<dbReference type="InterPro" id="IPR017850">
    <property type="entry name" value="Alkaline_phosphatase_core_sf"/>
</dbReference>